<accession>A0A4Y8SLK2</accession>
<dbReference type="RefSeq" id="WP_133227000.1">
    <property type="nucleotide sequence ID" value="NZ_SOZE01000003.1"/>
</dbReference>
<sequence>MARNIFILSVFAIALVAACNNNTSKPKPVSNTLSKTAITLNGKKDSVINNPDKNYGNATIAEPCVKCLITAVKADENYKKVVKTEKDIKFVVNYVKNLQIGGEDINQAKATNALRVDVIDKIPAQHRVATYIYDNSVAKLYLLAKNTPIELKTDTILLKKIRNGCYWGVVSGK</sequence>
<keyword evidence="3" id="KW-1185">Reference proteome</keyword>
<feature type="signal peptide" evidence="1">
    <location>
        <begin position="1"/>
        <end position="17"/>
    </location>
</feature>
<protein>
    <recommendedName>
        <fullName evidence="4">Lipoprotein</fullName>
    </recommendedName>
</protein>
<reference evidence="2 3" key="1">
    <citation type="journal article" date="2017" name="Int. J. Syst. Evol. Microbiol.">
        <title>Mucilaginibacterpsychrotolerans sp. nov., isolated from peatlands.</title>
        <authorList>
            <person name="Deng Y."/>
            <person name="Shen L."/>
            <person name="Xu B."/>
            <person name="Liu Y."/>
            <person name="Gu Z."/>
            <person name="Liu H."/>
            <person name="Zhou Y."/>
        </authorList>
    </citation>
    <scope>NUCLEOTIDE SEQUENCE [LARGE SCALE GENOMIC DNA]</scope>
    <source>
        <strain evidence="2 3">NH7-4</strain>
    </source>
</reference>
<evidence type="ECO:0000256" key="1">
    <source>
        <dbReference type="SAM" id="SignalP"/>
    </source>
</evidence>
<evidence type="ECO:0000313" key="2">
    <source>
        <dbReference type="EMBL" id="TFF39585.1"/>
    </source>
</evidence>
<dbReference type="EMBL" id="SOZE01000003">
    <property type="protein sequence ID" value="TFF39585.1"/>
    <property type="molecule type" value="Genomic_DNA"/>
</dbReference>
<gene>
    <name evidence="2" type="ORF">E2R66_04220</name>
</gene>
<feature type="chain" id="PRO_5021431371" description="Lipoprotein" evidence="1">
    <location>
        <begin position="18"/>
        <end position="173"/>
    </location>
</feature>
<dbReference type="OrthoDB" id="798763at2"/>
<keyword evidence="1" id="KW-0732">Signal</keyword>
<proteinExistence type="predicted"/>
<evidence type="ECO:0000313" key="3">
    <source>
        <dbReference type="Proteomes" id="UP000297540"/>
    </source>
</evidence>
<comment type="caution">
    <text evidence="2">The sequence shown here is derived from an EMBL/GenBank/DDBJ whole genome shotgun (WGS) entry which is preliminary data.</text>
</comment>
<dbReference type="AlphaFoldDB" id="A0A4Y8SLK2"/>
<evidence type="ECO:0008006" key="4">
    <source>
        <dbReference type="Google" id="ProtNLM"/>
    </source>
</evidence>
<name>A0A4Y8SLK2_9SPHI</name>
<organism evidence="2 3">
    <name type="scientific">Mucilaginibacter psychrotolerans</name>
    <dbReference type="NCBI Taxonomy" id="1524096"/>
    <lineage>
        <taxon>Bacteria</taxon>
        <taxon>Pseudomonadati</taxon>
        <taxon>Bacteroidota</taxon>
        <taxon>Sphingobacteriia</taxon>
        <taxon>Sphingobacteriales</taxon>
        <taxon>Sphingobacteriaceae</taxon>
        <taxon>Mucilaginibacter</taxon>
    </lineage>
</organism>
<dbReference type="Proteomes" id="UP000297540">
    <property type="component" value="Unassembled WGS sequence"/>
</dbReference>
<dbReference type="PROSITE" id="PS51257">
    <property type="entry name" value="PROKAR_LIPOPROTEIN"/>
    <property type="match status" value="1"/>
</dbReference>